<organism evidence="2 3">
    <name type="scientific">Colwellia chukchiensis</name>
    <dbReference type="NCBI Taxonomy" id="641665"/>
    <lineage>
        <taxon>Bacteria</taxon>
        <taxon>Pseudomonadati</taxon>
        <taxon>Pseudomonadota</taxon>
        <taxon>Gammaproteobacteria</taxon>
        <taxon>Alteromonadales</taxon>
        <taxon>Colwelliaceae</taxon>
        <taxon>Colwellia</taxon>
    </lineage>
</organism>
<dbReference type="EMBL" id="FOBI01000017">
    <property type="protein sequence ID" value="SEL67814.1"/>
    <property type="molecule type" value="Genomic_DNA"/>
</dbReference>
<name>A0A1H7S7V2_9GAMM</name>
<dbReference type="Gene3D" id="3.30.2350.10">
    <property type="entry name" value="Pseudouridine synthase"/>
    <property type="match status" value="1"/>
</dbReference>
<dbReference type="GO" id="GO:0140098">
    <property type="term" value="F:catalytic activity, acting on RNA"/>
    <property type="evidence" value="ECO:0007669"/>
    <property type="project" value="UniProtKB-ARBA"/>
</dbReference>
<dbReference type="PANTHER" id="PTHR21600">
    <property type="entry name" value="MITOCHONDRIAL RNA PSEUDOURIDINE SYNTHASE"/>
    <property type="match status" value="1"/>
</dbReference>
<evidence type="ECO:0000259" key="1">
    <source>
        <dbReference type="Pfam" id="PF00849"/>
    </source>
</evidence>
<protein>
    <submittedName>
        <fullName evidence="2">tRNA pseudouridine32 synthase / 23S rRNA pseudouridine746 synthase</fullName>
    </submittedName>
</protein>
<dbReference type="Proteomes" id="UP000199297">
    <property type="component" value="Unassembled WGS sequence"/>
</dbReference>
<dbReference type="InterPro" id="IPR020103">
    <property type="entry name" value="PsdUridine_synth_cat_dom_sf"/>
</dbReference>
<gene>
    <name evidence="2" type="ORF">SAMN05216262_11738</name>
</gene>
<dbReference type="InterPro" id="IPR050188">
    <property type="entry name" value="RluA_PseudoU_synthase"/>
</dbReference>
<dbReference type="GO" id="GO:0001522">
    <property type="term" value="P:pseudouridine synthesis"/>
    <property type="evidence" value="ECO:0007669"/>
    <property type="project" value="InterPro"/>
</dbReference>
<dbReference type="CDD" id="cd02869">
    <property type="entry name" value="PseudoU_synth_RluA_like"/>
    <property type="match status" value="1"/>
</dbReference>
<dbReference type="OrthoDB" id="9785808at2"/>
<keyword evidence="3" id="KW-1185">Reference proteome</keyword>
<feature type="domain" description="Pseudouridine synthase RsuA/RluA-like" evidence="1">
    <location>
        <begin position="88"/>
        <end position="226"/>
    </location>
</feature>
<dbReference type="GO" id="GO:0009982">
    <property type="term" value="F:pseudouridine synthase activity"/>
    <property type="evidence" value="ECO:0007669"/>
    <property type="project" value="InterPro"/>
</dbReference>
<accession>A0A1H7S7V2</accession>
<dbReference type="RefSeq" id="WP_085285823.1">
    <property type="nucleotide sequence ID" value="NZ_FOBI01000017.1"/>
</dbReference>
<dbReference type="STRING" id="641665.GCA_002104455_01517"/>
<dbReference type="Pfam" id="PF00849">
    <property type="entry name" value="PseudoU_synth_2"/>
    <property type="match status" value="1"/>
</dbReference>
<evidence type="ECO:0000313" key="2">
    <source>
        <dbReference type="EMBL" id="SEL67814.1"/>
    </source>
</evidence>
<reference evidence="3" key="1">
    <citation type="submission" date="2016-10" db="EMBL/GenBank/DDBJ databases">
        <authorList>
            <person name="Varghese N."/>
            <person name="Submissions S."/>
        </authorList>
    </citation>
    <scope>NUCLEOTIDE SEQUENCE [LARGE SCALE GENOMIC DNA]</scope>
    <source>
        <strain evidence="3">CGMCC 1.9127</strain>
    </source>
</reference>
<dbReference type="InterPro" id="IPR006145">
    <property type="entry name" value="PsdUridine_synth_RsuA/RluA"/>
</dbReference>
<dbReference type="AlphaFoldDB" id="A0A1H7S7V2"/>
<dbReference type="GO" id="GO:0003723">
    <property type="term" value="F:RNA binding"/>
    <property type="evidence" value="ECO:0007669"/>
    <property type="project" value="InterPro"/>
</dbReference>
<evidence type="ECO:0000313" key="3">
    <source>
        <dbReference type="Proteomes" id="UP000199297"/>
    </source>
</evidence>
<dbReference type="GO" id="GO:0006396">
    <property type="term" value="P:RNA processing"/>
    <property type="evidence" value="ECO:0007669"/>
    <property type="project" value="UniProtKB-ARBA"/>
</dbReference>
<sequence>MQKFQCQIHIEQTISITAAIQSHCQLSVSDIKKAIDKGALWLSRGKSTQRCRRLKKALKVGDVLHFYYDEAVLAQVPTPATLIADLVDYSVWYKPYGMLCQGSKWSDHCTITRWAQKHLTPERAVFPVHRLDRAATGLIIVAHSKSAARALSAMFAQHQLEKIYQIICHGDHRQRPQPETVTLAIDGKAACSHFSLLAYDAERHLSQLQVKIESGRKHQIRIHAASIGLPVVGDRLHGIALQATAQVNTEADLQLCAVTLRFTCPMSHVERVFTLPEPLRPQLANLR</sequence>
<proteinExistence type="predicted"/>
<dbReference type="SUPFAM" id="SSF55120">
    <property type="entry name" value="Pseudouridine synthase"/>
    <property type="match status" value="1"/>
</dbReference>